<dbReference type="PRINTS" id="PR00344">
    <property type="entry name" value="BCTRLSENSOR"/>
</dbReference>
<dbReference type="GO" id="GO:0000155">
    <property type="term" value="F:phosphorelay sensor kinase activity"/>
    <property type="evidence" value="ECO:0007669"/>
    <property type="project" value="InterPro"/>
</dbReference>
<dbReference type="Pfam" id="PF02518">
    <property type="entry name" value="HATPase_c"/>
    <property type="match status" value="1"/>
</dbReference>
<dbReference type="PROSITE" id="PS50113">
    <property type="entry name" value="PAC"/>
    <property type="match status" value="1"/>
</dbReference>
<dbReference type="PROSITE" id="PS50112">
    <property type="entry name" value="PAS"/>
    <property type="match status" value="1"/>
</dbReference>
<evidence type="ECO:0000256" key="3">
    <source>
        <dbReference type="ARBA" id="ARBA00022553"/>
    </source>
</evidence>
<protein>
    <recommendedName>
        <fullName evidence="2">histidine kinase</fullName>
        <ecNumber evidence="2">2.7.13.3</ecNumber>
    </recommendedName>
</protein>
<dbReference type="Gene3D" id="3.30.450.20">
    <property type="entry name" value="PAS domain"/>
    <property type="match status" value="2"/>
</dbReference>
<dbReference type="SMART" id="SM00065">
    <property type="entry name" value="GAF"/>
    <property type="match status" value="2"/>
</dbReference>
<sequence>MSQPGERSDRPGTPGFESGLEALRQSPAFRGPVESLDGHDHANDHFALIYKSRDEQFAAAIPFIRHGLERGERCLYIADDNSKAEVLEAMRARGIDVDDALDSGALSVHTEADTYRRTGTFNRDAILEFWEDSLTEATDEDGYTGIRAAAEMTWALDEDTSPDRLVEYEAALNSLFQNEDYTVMCQYNRERFPPEVLEDVIETHPHLIHDNVVSHNVYYTPPEEFFGPEQPADKVDRMLGTLREQTEAKTELQRSKEHFKQVFESSRDAILIVDPDADEILDANPAASEMLGYARDELLSRGPSDLYPDELDGFSTFVDEVFEEGIGWTDELTCRSRDQGRIPTEISAAQIEVDDRPVVLAAIRDITERKEHEQAQQRLYEIVADSDRPFDDKLRAVLELGCERFGLEYGGIARIDPAADLFEVETVRGDHDHLVPGEQYPLSETYCRLVADNGETAAVTDPVSEGFEGKLCYERFGVQTYLGTQLEVDGDDDRTFFFVSNESRKEEFSEAERTFHHLMGQWMEYELERRQAAEALREQTHTLETINQVGNSLAAELDLENLVQEVTDAGTEITGAEFGAFFYNVVDDQGESYTLYTLSGVPDEEFEDFPMPRNTEVFGPTFHGEGVVRSDDITEDPRYGNNAPYDGMPDGHLPVCSYLAVPVISNSGEVHGGLFFGHSEPGVFTEKDENIITGIASQASVAIDNARLYETARESEERFRALVSVSSEAVFRMSSDWNEMHHLEARGFLADTNEPTSDWLDKYIHPDDQERVMEAVNEAVRTESTFELEHRVEQVDGSLGWSFTRAVPMLNEDGDIDEWIGMASDITERKHRQQELEQTNAQLERSNAELKRFAYAASHDLQEPLRMVSSYVQLLEQRYADDLDADAREYIEFAVDGADRMREMIDALLQYSRLNTSDEEFEPVDCNDVLAQATDNLQIAIEETSAEITSDSLPTVMGDEQQLVQLFQNLLDNAITYAGDESPRIHVTAEKQTDEWVLSVRDNGIGIDSENAEEIFEVFNRLHTTDEYAGTGIGLALCQRIVDIHDGRIWVESEPGEGSTFSFAVPEKKASKSA</sequence>
<feature type="domain" description="Histidine kinase" evidence="7">
    <location>
        <begin position="856"/>
        <end position="1069"/>
    </location>
</feature>
<evidence type="ECO:0000256" key="4">
    <source>
        <dbReference type="ARBA" id="ARBA00022679"/>
    </source>
</evidence>
<proteinExistence type="predicted"/>
<dbReference type="PROSITE" id="PS50109">
    <property type="entry name" value="HIS_KIN"/>
    <property type="match status" value="1"/>
</dbReference>
<dbReference type="InterPro" id="IPR001610">
    <property type="entry name" value="PAC"/>
</dbReference>
<gene>
    <name evidence="10" type="ORF">HT576_09545</name>
</gene>
<evidence type="ECO:0000256" key="5">
    <source>
        <dbReference type="ARBA" id="ARBA00022777"/>
    </source>
</evidence>
<dbReference type="InterPro" id="IPR000014">
    <property type="entry name" value="PAS"/>
</dbReference>
<dbReference type="InterPro" id="IPR035965">
    <property type="entry name" value="PAS-like_dom_sf"/>
</dbReference>
<keyword evidence="6" id="KW-0175">Coiled coil</keyword>
<dbReference type="InterPro" id="IPR004358">
    <property type="entry name" value="Sig_transdc_His_kin-like_C"/>
</dbReference>
<feature type="domain" description="PAS" evidence="8">
    <location>
        <begin position="255"/>
        <end position="325"/>
    </location>
</feature>
<dbReference type="FunFam" id="3.30.565.10:FF:000006">
    <property type="entry name" value="Sensor histidine kinase WalK"/>
    <property type="match status" value="1"/>
</dbReference>
<evidence type="ECO:0000313" key="10">
    <source>
        <dbReference type="EMBL" id="NUB91262.1"/>
    </source>
</evidence>
<dbReference type="InterPro" id="IPR052162">
    <property type="entry name" value="Sensor_kinase/Photoreceptor"/>
</dbReference>
<dbReference type="PANTHER" id="PTHR43304">
    <property type="entry name" value="PHYTOCHROME-LIKE PROTEIN CPH1"/>
    <property type="match status" value="1"/>
</dbReference>
<dbReference type="SUPFAM" id="SSF55785">
    <property type="entry name" value="PYP-like sensor domain (PAS domain)"/>
    <property type="match status" value="2"/>
</dbReference>
<dbReference type="PANTHER" id="PTHR43304:SF1">
    <property type="entry name" value="PAC DOMAIN-CONTAINING PROTEIN"/>
    <property type="match status" value="1"/>
</dbReference>
<dbReference type="SMART" id="SM00086">
    <property type="entry name" value="PAC"/>
    <property type="match status" value="2"/>
</dbReference>
<keyword evidence="3" id="KW-0597">Phosphoprotein</keyword>
<dbReference type="Pfam" id="PF00512">
    <property type="entry name" value="HisKA"/>
    <property type="match status" value="1"/>
</dbReference>
<feature type="domain" description="PAC" evidence="9">
    <location>
        <begin position="786"/>
        <end position="838"/>
    </location>
</feature>
<feature type="coiled-coil region" evidence="6">
    <location>
        <begin position="826"/>
        <end position="853"/>
    </location>
</feature>
<dbReference type="SUPFAM" id="SSF55874">
    <property type="entry name" value="ATPase domain of HSP90 chaperone/DNA topoisomerase II/histidine kinase"/>
    <property type="match status" value="1"/>
</dbReference>
<dbReference type="InterPro" id="IPR013655">
    <property type="entry name" value="PAS_fold_3"/>
</dbReference>
<dbReference type="SUPFAM" id="SSF55781">
    <property type="entry name" value="GAF domain-like"/>
    <property type="match status" value="2"/>
</dbReference>
<comment type="catalytic activity">
    <reaction evidence="1">
        <text>ATP + protein L-histidine = ADP + protein N-phospho-L-histidine.</text>
        <dbReference type="EC" id="2.7.13.3"/>
    </reaction>
</comment>
<dbReference type="Gene3D" id="3.30.565.10">
    <property type="entry name" value="Histidine kinase-like ATPase, C-terminal domain"/>
    <property type="match status" value="1"/>
</dbReference>
<dbReference type="Pfam" id="PF14417">
    <property type="entry name" value="MEDS"/>
    <property type="match status" value="1"/>
</dbReference>
<dbReference type="AlphaFoldDB" id="A0A8J8GNV6"/>
<evidence type="ECO:0000256" key="6">
    <source>
        <dbReference type="SAM" id="Coils"/>
    </source>
</evidence>
<dbReference type="InterPro" id="IPR003661">
    <property type="entry name" value="HisK_dim/P_dom"/>
</dbReference>
<dbReference type="CDD" id="cd00130">
    <property type="entry name" value="PAS"/>
    <property type="match status" value="2"/>
</dbReference>
<dbReference type="InterPro" id="IPR005467">
    <property type="entry name" value="His_kinase_dom"/>
</dbReference>
<dbReference type="Pfam" id="PF08447">
    <property type="entry name" value="PAS_3"/>
    <property type="match status" value="1"/>
</dbReference>
<dbReference type="SUPFAM" id="SSF47384">
    <property type="entry name" value="Homodimeric domain of signal transducing histidine kinase"/>
    <property type="match status" value="1"/>
</dbReference>
<dbReference type="RefSeq" id="WP_174702979.1">
    <property type="nucleotide sequence ID" value="NZ_JABURA010000001.1"/>
</dbReference>
<comment type="caution">
    <text evidence="10">The sequence shown here is derived from an EMBL/GenBank/DDBJ whole genome shotgun (WGS) entry which is preliminary data.</text>
</comment>
<keyword evidence="4" id="KW-0808">Transferase</keyword>
<evidence type="ECO:0000259" key="9">
    <source>
        <dbReference type="PROSITE" id="PS50113"/>
    </source>
</evidence>
<dbReference type="InterPro" id="IPR036890">
    <property type="entry name" value="HATPase_C_sf"/>
</dbReference>
<dbReference type="InterPro" id="IPR003018">
    <property type="entry name" value="GAF"/>
</dbReference>
<dbReference type="SMART" id="SM00388">
    <property type="entry name" value="HisKA"/>
    <property type="match status" value="1"/>
</dbReference>
<reference evidence="10" key="1">
    <citation type="submission" date="2020-06" db="EMBL/GenBank/DDBJ databases">
        <title>Haloterrigena sp. nov., an extremely halophilic archaeon isolated from a saline sediment.</title>
        <authorList>
            <person name="Liu B.-B."/>
        </authorList>
    </citation>
    <scope>NUCLEOTIDE SEQUENCE</scope>
    <source>
        <strain evidence="10">SYSU A121-1</strain>
    </source>
</reference>
<dbReference type="NCBIfam" id="TIGR00229">
    <property type="entry name" value="sensory_box"/>
    <property type="match status" value="2"/>
</dbReference>
<dbReference type="EC" id="2.7.13.3" evidence="2"/>
<dbReference type="OrthoDB" id="106630at2157"/>
<dbReference type="Gene3D" id="3.30.450.40">
    <property type="match status" value="2"/>
</dbReference>
<name>A0A8J8GNV6_9EURY</name>
<dbReference type="Gene3D" id="1.10.287.130">
    <property type="match status" value="1"/>
</dbReference>
<dbReference type="Pfam" id="PF13185">
    <property type="entry name" value="GAF_2"/>
    <property type="match status" value="1"/>
</dbReference>
<dbReference type="InterPro" id="IPR029016">
    <property type="entry name" value="GAF-like_dom_sf"/>
</dbReference>
<evidence type="ECO:0000259" key="7">
    <source>
        <dbReference type="PROSITE" id="PS50109"/>
    </source>
</evidence>
<dbReference type="InterPro" id="IPR025847">
    <property type="entry name" value="MEDS_domain"/>
</dbReference>
<dbReference type="Pfam" id="PF13426">
    <property type="entry name" value="PAS_9"/>
    <property type="match status" value="1"/>
</dbReference>
<dbReference type="CDD" id="cd00082">
    <property type="entry name" value="HisKA"/>
    <property type="match status" value="1"/>
</dbReference>
<dbReference type="Proteomes" id="UP000728647">
    <property type="component" value="Unassembled WGS sequence"/>
</dbReference>
<accession>A0A8J8GNV6</accession>
<dbReference type="InterPro" id="IPR003594">
    <property type="entry name" value="HATPase_dom"/>
</dbReference>
<dbReference type="InterPro" id="IPR036097">
    <property type="entry name" value="HisK_dim/P_sf"/>
</dbReference>
<evidence type="ECO:0000256" key="2">
    <source>
        <dbReference type="ARBA" id="ARBA00012438"/>
    </source>
</evidence>
<dbReference type="EMBL" id="JABURA010000001">
    <property type="protein sequence ID" value="NUB91262.1"/>
    <property type="molecule type" value="Genomic_DNA"/>
</dbReference>
<dbReference type="InterPro" id="IPR000700">
    <property type="entry name" value="PAS-assoc_C"/>
</dbReference>
<evidence type="ECO:0000256" key="1">
    <source>
        <dbReference type="ARBA" id="ARBA00000085"/>
    </source>
</evidence>
<dbReference type="SMART" id="SM00091">
    <property type="entry name" value="PAS"/>
    <property type="match status" value="2"/>
</dbReference>
<organism evidence="10 11">
    <name type="scientific">Haloterrigena gelatinilytica</name>
    <dbReference type="NCBI Taxonomy" id="2741724"/>
    <lineage>
        <taxon>Archaea</taxon>
        <taxon>Methanobacteriati</taxon>
        <taxon>Methanobacteriota</taxon>
        <taxon>Stenosarchaea group</taxon>
        <taxon>Halobacteria</taxon>
        <taxon>Halobacteriales</taxon>
        <taxon>Natrialbaceae</taxon>
        <taxon>Haloterrigena</taxon>
    </lineage>
</organism>
<keyword evidence="5" id="KW-0418">Kinase</keyword>
<evidence type="ECO:0000259" key="8">
    <source>
        <dbReference type="PROSITE" id="PS50112"/>
    </source>
</evidence>
<dbReference type="SMART" id="SM00387">
    <property type="entry name" value="HATPase_c"/>
    <property type="match status" value="1"/>
</dbReference>
<evidence type="ECO:0000313" key="11">
    <source>
        <dbReference type="Proteomes" id="UP000728647"/>
    </source>
</evidence>